<evidence type="ECO:0008006" key="6">
    <source>
        <dbReference type="Google" id="ProtNLM"/>
    </source>
</evidence>
<name>A0A9W4NZ11_9EURO</name>
<proteinExistence type="predicted"/>
<evidence type="ECO:0000313" key="5">
    <source>
        <dbReference type="Proteomes" id="UP001152649"/>
    </source>
</evidence>
<reference evidence="4" key="1">
    <citation type="submission" date="2021-07" db="EMBL/GenBank/DDBJ databases">
        <authorList>
            <person name="Branca A.L. A."/>
        </authorList>
    </citation>
    <scope>NUCLEOTIDE SEQUENCE</scope>
</reference>
<dbReference type="EMBL" id="CAJVPG010000455">
    <property type="protein sequence ID" value="CAG8427937.1"/>
    <property type="molecule type" value="Genomic_DNA"/>
</dbReference>
<dbReference type="Proteomes" id="UP001152649">
    <property type="component" value="Unassembled WGS sequence"/>
</dbReference>
<feature type="compositionally biased region" description="Polar residues" evidence="1">
    <location>
        <begin position="233"/>
        <end position="250"/>
    </location>
</feature>
<evidence type="ECO:0000313" key="4">
    <source>
        <dbReference type="EMBL" id="CAG8427937.1"/>
    </source>
</evidence>
<sequence length="266" mass="27993">MGGYSHGRAMALRIFFLGLLAPTVFAVSCYYPSGAPSKDVPCYDDGDTSPCCAEHAMCLTNGLCLSRHQPYGLSRGSCTESGDNWGGRCSPLCKNAQLHSGVAIAYMNGTDTSAKYCCNAVAVKNNELGCSTVNKTYQEPFMIESYGELIFGVAALSGYTNTSTNGSITATNNTADTTADDGDDGTKIAIGVGVGVPLGVISLLAIGWALWERRKRKRAALSAAQTPVWLSNGGYSNHTQNTNSQYTGELTASPPKPAELSSNSPR</sequence>
<keyword evidence="2" id="KW-1133">Transmembrane helix</keyword>
<accession>A0A9W4NZ11</accession>
<comment type="caution">
    <text evidence="4">The sequence shown here is derived from an EMBL/GenBank/DDBJ whole genome shotgun (WGS) entry which is preliminary data.</text>
</comment>
<feature type="transmembrane region" description="Helical" evidence="2">
    <location>
        <begin position="188"/>
        <end position="211"/>
    </location>
</feature>
<organism evidence="4 5">
    <name type="scientific">Penicillium salamii</name>
    <dbReference type="NCBI Taxonomy" id="1612424"/>
    <lineage>
        <taxon>Eukaryota</taxon>
        <taxon>Fungi</taxon>
        <taxon>Dikarya</taxon>
        <taxon>Ascomycota</taxon>
        <taxon>Pezizomycotina</taxon>
        <taxon>Eurotiomycetes</taxon>
        <taxon>Eurotiomycetidae</taxon>
        <taxon>Eurotiales</taxon>
        <taxon>Aspergillaceae</taxon>
        <taxon>Penicillium</taxon>
    </lineage>
</organism>
<evidence type="ECO:0000256" key="3">
    <source>
        <dbReference type="SAM" id="SignalP"/>
    </source>
</evidence>
<keyword evidence="2" id="KW-0472">Membrane</keyword>
<dbReference type="OrthoDB" id="5215637at2759"/>
<protein>
    <recommendedName>
        <fullName evidence="6">Mid2 domain-containing protein</fullName>
    </recommendedName>
</protein>
<keyword evidence="5" id="KW-1185">Reference proteome</keyword>
<gene>
    <name evidence="4" type="ORF">PSALAMII_LOCUS10688</name>
</gene>
<evidence type="ECO:0000256" key="1">
    <source>
        <dbReference type="SAM" id="MobiDB-lite"/>
    </source>
</evidence>
<keyword evidence="2" id="KW-0812">Transmembrane</keyword>
<feature type="chain" id="PRO_5040828768" description="Mid2 domain-containing protein" evidence="3">
    <location>
        <begin position="27"/>
        <end position="266"/>
    </location>
</feature>
<dbReference type="AlphaFoldDB" id="A0A9W4NZ11"/>
<evidence type="ECO:0000256" key="2">
    <source>
        <dbReference type="SAM" id="Phobius"/>
    </source>
</evidence>
<feature type="region of interest" description="Disordered" evidence="1">
    <location>
        <begin position="232"/>
        <end position="266"/>
    </location>
</feature>
<feature type="signal peptide" evidence="3">
    <location>
        <begin position="1"/>
        <end position="26"/>
    </location>
</feature>
<keyword evidence="3" id="KW-0732">Signal</keyword>